<dbReference type="SUPFAM" id="SSF69279">
    <property type="entry name" value="Phage tail proteins"/>
    <property type="match status" value="1"/>
</dbReference>
<proteinExistence type="predicted"/>
<accession>A0A938XND7</accession>
<dbReference type="EMBL" id="JAFBDQ010000002">
    <property type="protein sequence ID" value="MBM7555598.1"/>
    <property type="molecule type" value="Genomic_DNA"/>
</dbReference>
<dbReference type="Gene3D" id="3.55.50.10">
    <property type="entry name" value="Baseplate protein-like domains"/>
    <property type="match status" value="1"/>
</dbReference>
<name>A0A938XND7_9FIRM</name>
<evidence type="ECO:0000313" key="2">
    <source>
        <dbReference type="Proteomes" id="UP000774000"/>
    </source>
</evidence>
<sequence>MKNEKIANQGGVIVEEFEFEQLYELDIQKEVNRHDQLQISGLISDKQREKYIKSTTVGKPITVKIKETGVVIFKGLVEEIQLKTRKNNYFIQVNGISATYNLDIKKKSFSFQETGIPYKKWINKVVKSYSKVDFKEKASQGETKENLFLQYQETDWEFLQRIASRFSTGLVPDSSGDGIRFYFGVPKGKKQSR</sequence>
<keyword evidence="2" id="KW-1185">Reference proteome</keyword>
<evidence type="ECO:0000313" key="1">
    <source>
        <dbReference type="EMBL" id="MBM7555598.1"/>
    </source>
</evidence>
<comment type="caution">
    <text evidence="1">The sequence shown here is derived from an EMBL/GenBank/DDBJ whole genome shotgun (WGS) entry which is preliminary data.</text>
</comment>
<gene>
    <name evidence="1" type="ORF">JOC47_000423</name>
</gene>
<reference evidence="1" key="1">
    <citation type="submission" date="2021-01" db="EMBL/GenBank/DDBJ databases">
        <title>Genomic Encyclopedia of Type Strains, Phase IV (KMG-IV): sequencing the most valuable type-strain genomes for metagenomic binning, comparative biology and taxonomic classification.</title>
        <authorList>
            <person name="Goeker M."/>
        </authorList>
    </citation>
    <scope>NUCLEOTIDE SEQUENCE</scope>
    <source>
        <strain evidence="1">DSM 23230</strain>
    </source>
</reference>
<dbReference type="RefSeq" id="WP_204700326.1">
    <property type="nucleotide sequence ID" value="NZ_JAFBDQ010000002.1"/>
</dbReference>
<dbReference type="Proteomes" id="UP000774000">
    <property type="component" value="Unassembled WGS sequence"/>
</dbReference>
<protein>
    <submittedName>
        <fullName evidence="1">Uncharacterized protein involved in type VI secretion and phage assembly</fullName>
    </submittedName>
</protein>
<dbReference type="AlphaFoldDB" id="A0A938XND7"/>
<organism evidence="1 2">
    <name type="scientific">Halanaerobacter jeridensis</name>
    <dbReference type="NCBI Taxonomy" id="706427"/>
    <lineage>
        <taxon>Bacteria</taxon>
        <taxon>Bacillati</taxon>
        <taxon>Bacillota</taxon>
        <taxon>Clostridia</taxon>
        <taxon>Halanaerobiales</taxon>
        <taxon>Halobacteroidaceae</taxon>
        <taxon>Halanaerobacter</taxon>
    </lineage>
</organism>